<comment type="similarity">
    <text evidence="2 6">Belongs to the peroxisomal membrane protein PXMP2/4 family.</text>
</comment>
<dbReference type="EMBL" id="SOZI01000071">
    <property type="protein sequence ID" value="TNY20270.1"/>
    <property type="molecule type" value="Genomic_DNA"/>
</dbReference>
<accession>A0A5C5FU35</accession>
<protein>
    <recommendedName>
        <fullName evidence="10">Integral membrane protein</fullName>
    </recommendedName>
</protein>
<keyword evidence="4 6" id="KW-1133">Transmembrane helix</keyword>
<evidence type="ECO:0000313" key="8">
    <source>
        <dbReference type="EMBL" id="TNY20270.1"/>
    </source>
</evidence>
<proteinExistence type="inferred from homology"/>
<evidence type="ECO:0000256" key="2">
    <source>
        <dbReference type="ARBA" id="ARBA00006824"/>
    </source>
</evidence>
<dbReference type="PANTHER" id="PTHR11266">
    <property type="entry name" value="PEROXISOMAL MEMBRANE PROTEIN 2, PXMP2 MPV17"/>
    <property type="match status" value="1"/>
</dbReference>
<keyword evidence="5 6" id="KW-0472">Membrane</keyword>
<dbReference type="InterPro" id="IPR007248">
    <property type="entry name" value="Mpv17_PMP22"/>
</dbReference>
<evidence type="ECO:0000256" key="5">
    <source>
        <dbReference type="ARBA" id="ARBA00023136"/>
    </source>
</evidence>
<evidence type="ECO:0008006" key="10">
    <source>
        <dbReference type="Google" id="ProtNLM"/>
    </source>
</evidence>
<dbReference type="STRING" id="5288.A0A5C5FU35"/>
<evidence type="ECO:0000256" key="6">
    <source>
        <dbReference type="RuleBase" id="RU363053"/>
    </source>
</evidence>
<evidence type="ECO:0000256" key="7">
    <source>
        <dbReference type="SAM" id="Coils"/>
    </source>
</evidence>
<dbReference type="OrthoDB" id="860at2759"/>
<feature type="transmembrane region" description="Helical" evidence="6">
    <location>
        <begin position="180"/>
        <end position="200"/>
    </location>
</feature>
<comment type="subcellular location">
    <subcellularLocation>
        <location evidence="1">Membrane</location>
        <topology evidence="1">Multi-pass membrane protein</topology>
    </subcellularLocation>
</comment>
<reference evidence="8 9" key="1">
    <citation type="submission" date="2019-03" db="EMBL/GenBank/DDBJ databases">
        <title>Rhodosporidium diobovatum UCD-FST 08-225 genome sequencing, assembly, and annotation.</title>
        <authorList>
            <person name="Fakankun I.U."/>
            <person name="Fristensky B."/>
            <person name="Levin D.B."/>
        </authorList>
    </citation>
    <scope>NUCLEOTIDE SEQUENCE [LARGE SCALE GENOMIC DNA]</scope>
    <source>
        <strain evidence="8 9">UCD-FST 08-225</strain>
    </source>
</reference>
<dbReference type="GO" id="GO:0005778">
    <property type="term" value="C:peroxisomal membrane"/>
    <property type="evidence" value="ECO:0007669"/>
    <property type="project" value="TreeGrafter"/>
</dbReference>
<keyword evidence="9" id="KW-1185">Reference proteome</keyword>
<evidence type="ECO:0000313" key="9">
    <source>
        <dbReference type="Proteomes" id="UP000311382"/>
    </source>
</evidence>
<sequence>MASTAAVTPSKELNPLLAAYLQSLATRPMLTKSLTSGSLSVLSEIIAGHVAGSPPPPLSAKERTGFLPLDVLKQNHKAIKLGLYGFFVSAPLGHTLLAILQRVFAGKTSARAKVLQIVASNLFISPIQQTVYIAAMAIINGASSPQAIKAAIKMSFWKVMKLSWVVSTITMAVAQKALPPALWVPFFTLVGQSVGCLINIQVKKRAIAAKARSQAAKDAAEELEKKAQDELAAKRAQE</sequence>
<keyword evidence="3 6" id="KW-0812">Transmembrane</keyword>
<keyword evidence="7" id="KW-0175">Coiled coil</keyword>
<dbReference type="PANTHER" id="PTHR11266:SF93">
    <property type="entry name" value="INTEGRAL MEMBRANE PROTEIN 25D9-6"/>
    <property type="match status" value="1"/>
</dbReference>
<evidence type="ECO:0000256" key="3">
    <source>
        <dbReference type="ARBA" id="ARBA00022692"/>
    </source>
</evidence>
<gene>
    <name evidence="8" type="ORF">DMC30DRAFT_398111</name>
</gene>
<feature type="transmembrane region" description="Helical" evidence="6">
    <location>
        <begin position="81"/>
        <end position="103"/>
    </location>
</feature>
<dbReference type="AlphaFoldDB" id="A0A5C5FU35"/>
<name>A0A5C5FU35_9BASI</name>
<dbReference type="Proteomes" id="UP000311382">
    <property type="component" value="Unassembled WGS sequence"/>
</dbReference>
<comment type="caution">
    <text evidence="8">The sequence shown here is derived from an EMBL/GenBank/DDBJ whole genome shotgun (WGS) entry which is preliminary data.</text>
</comment>
<feature type="coiled-coil region" evidence="7">
    <location>
        <begin position="206"/>
        <end position="237"/>
    </location>
</feature>
<evidence type="ECO:0000256" key="1">
    <source>
        <dbReference type="ARBA" id="ARBA00004141"/>
    </source>
</evidence>
<organism evidence="8 9">
    <name type="scientific">Rhodotorula diobovata</name>
    <dbReference type="NCBI Taxonomy" id="5288"/>
    <lineage>
        <taxon>Eukaryota</taxon>
        <taxon>Fungi</taxon>
        <taxon>Dikarya</taxon>
        <taxon>Basidiomycota</taxon>
        <taxon>Pucciniomycotina</taxon>
        <taxon>Microbotryomycetes</taxon>
        <taxon>Sporidiobolales</taxon>
        <taxon>Sporidiobolaceae</taxon>
        <taxon>Rhodotorula</taxon>
    </lineage>
</organism>
<feature type="transmembrane region" description="Helical" evidence="6">
    <location>
        <begin position="123"/>
        <end position="143"/>
    </location>
</feature>
<dbReference type="Pfam" id="PF04117">
    <property type="entry name" value="Mpv17_PMP22"/>
    <property type="match status" value="1"/>
</dbReference>
<evidence type="ECO:0000256" key="4">
    <source>
        <dbReference type="ARBA" id="ARBA00022989"/>
    </source>
</evidence>